<organism evidence="1 2">
    <name type="scientific">Daphnia magna</name>
    <dbReference type="NCBI Taxonomy" id="35525"/>
    <lineage>
        <taxon>Eukaryota</taxon>
        <taxon>Metazoa</taxon>
        <taxon>Ecdysozoa</taxon>
        <taxon>Arthropoda</taxon>
        <taxon>Crustacea</taxon>
        <taxon>Branchiopoda</taxon>
        <taxon>Diplostraca</taxon>
        <taxon>Cladocera</taxon>
        <taxon>Anomopoda</taxon>
        <taxon>Daphniidae</taxon>
        <taxon>Daphnia</taxon>
    </lineage>
</organism>
<name>A0ABR0A386_9CRUS</name>
<protein>
    <submittedName>
        <fullName evidence="1">Uncharacterized protein</fullName>
    </submittedName>
</protein>
<gene>
    <name evidence="1" type="ORF">OUZ56_001624</name>
</gene>
<accession>A0ABR0A386</accession>
<keyword evidence="2" id="KW-1185">Reference proteome</keyword>
<evidence type="ECO:0000313" key="1">
    <source>
        <dbReference type="EMBL" id="KAK4019610.1"/>
    </source>
</evidence>
<dbReference type="Proteomes" id="UP001234178">
    <property type="component" value="Unassembled WGS sequence"/>
</dbReference>
<reference evidence="1 2" key="1">
    <citation type="journal article" date="2023" name="Nucleic Acids Res.">
        <title>The hologenome of Daphnia magna reveals possible DNA methylation and microbiome-mediated evolution of the host genome.</title>
        <authorList>
            <person name="Chaturvedi A."/>
            <person name="Li X."/>
            <person name="Dhandapani V."/>
            <person name="Marshall H."/>
            <person name="Kissane S."/>
            <person name="Cuenca-Cambronero M."/>
            <person name="Asole G."/>
            <person name="Calvet F."/>
            <person name="Ruiz-Romero M."/>
            <person name="Marangio P."/>
            <person name="Guigo R."/>
            <person name="Rago D."/>
            <person name="Mirbahai L."/>
            <person name="Eastwood N."/>
            <person name="Colbourne J.K."/>
            <person name="Zhou J."/>
            <person name="Mallon E."/>
            <person name="Orsini L."/>
        </authorList>
    </citation>
    <scope>NUCLEOTIDE SEQUENCE [LARGE SCALE GENOMIC DNA]</scope>
    <source>
        <strain evidence="1">LRV0_1</strain>
    </source>
</reference>
<dbReference type="EMBL" id="JAOYFB010000036">
    <property type="protein sequence ID" value="KAK4019610.1"/>
    <property type="molecule type" value="Genomic_DNA"/>
</dbReference>
<proteinExistence type="predicted"/>
<evidence type="ECO:0000313" key="2">
    <source>
        <dbReference type="Proteomes" id="UP001234178"/>
    </source>
</evidence>
<comment type="caution">
    <text evidence="1">The sequence shown here is derived from an EMBL/GenBank/DDBJ whole genome shotgun (WGS) entry which is preliminary data.</text>
</comment>
<sequence>MRDRYDLAPPLCERVFPYTVRYLKSLAITIPKSDERSSESFPAPLEDTWSELNDPDRVYKFNVQKKNWTLLRCWLLYTFPLAVGFAPLAQPATKAIRI</sequence>